<feature type="chain" id="PRO_5032384035" description="DUF4833 domain-containing protein" evidence="1">
    <location>
        <begin position="20"/>
        <end position="194"/>
    </location>
</feature>
<reference evidence="2 3" key="1">
    <citation type="submission" date="2020-04" db="EMBL/GenBank/DDBJ databases">
        <authorList>
            <person name="Yin C."/>
        </authorList>
    </citation>
    <scope>NUCLEOTIDE SEQUENCE [LARGE SCALE GENOMIC DNA]</scope>
    <source>
        <strain evidence="2 3">Ae27</strain>
    </source>
</reference>
<dbReference type="Proteomes" id="UP000570474">
    <property type="component" value="Unassembled WGS sequence"/>
</dbReference>
<evidence type="ECO:0000313" key="2">
    <source>
        <dbReference type="EMBL" id="NLR63971.1"/>
    </source>
</evidence>
<name>A0A847RXA3_9BACT</name>
<proteinExistence type="predicted"/>
<protein>
    <recommendedName>
        <fullName evidence="4">DUF4833 domain-containing protein</fullName>
    </recommendedName>
</protein>
<dbReference type="RefSeq" id="WP_168869943.1">
    <property type="nucleotide sequence ID" value="NZ_JABAIA010000001.1"/>
</dbReference>
<keyword evidence="1" id="KW-0732">Signal</keyword>
<evidence type="ECO:0008006" key="4">
    <source>
        <dbReference type="Google" id="ProtNLM"/>
    </source>
</evidence>
<evidence type="ECO:0000256" key="1">
    <source>
        <dbReference type="SAM" id="SignalP"/>
    </source>
</evidence>
<accession>A0A847RXA3</accession>
<dbReference type="EMBL" id="JABAIA010000001">
    <property type="protein sequence ID" value="NLR63971.1"/>
    <property type="molecule type" value="Genomic_DNA"/>
</dbReference>
<organism evidence="2 3">
    <name type="scientific">Chitinophaga varians</name>
    <dbReference type="NCBI Taxonomy" id="2202339"/>
    <lineage>
        <taxon>Bacteria</taxon>
        <taxon>Pseudomonadati</taxon>
        <taxon>Bacteroidota</taxon>
        <taxon>Chitinophagia</taxon>
        <taxon>Chitinophagales</taxon>
        <taxon>Chitinophagaceae</taxon>
        <taxon>Chitinophaga</taxon>
    </lineage>
</organism>
<keyword evidence="3" id="KW-1185">Reference proteome</keyword>
<gene>
    <name evidence="2" type="ORF">HGH92_06615</name>
</gene>
<dbReference type="AlphaFoldDB" id="A0A847RXA3"/>
<feature type="signal peptide" evidence="1">
    <location>
        <begin position="1"/>
        <end position="19"/>
    </location>
</feature>
<sequence length="194" mass="21304">MRCLFALIASLFITSVVNGQQEAWQIVPGASVGHVKLEMPANDLVSLGKPDAGDAAMMKAWRIWYGHKKDGTIDSSSVLAVFTAMRTQDTQYVKEIRVTSPRFRTDKNVGAGSAMSAIRKAYPGLHLAKVYVSKNKARRIEVYDDEKLGIAFETAGSRSRRALCSMVVVHTPGEAPGSYLDYHIGFDNLLPAKR</sequence>
<comment type="caution">
    <text evidence="2">The sequence shown here is derived from an EMBL/GenBank/DDBJ whole genome shotgun (WGS) entry which is preliminary data.</text>
</comment>
<evidence type="ECO:0000313" key="3">
    <source>
        <dbReference type="Proteomes" id="UP000570474"/>
    </source>
</evidence>